<reference evidence="1" key="2">
    <citation type="journal article" date="2022" name="Microbiol. Resour. Announc.">
        <title>Metagenome Sequencing to Explore Phylogenomics of Terrestrial Cyanobacteria.</title>
        <authorList>
            <person name="Ward R.D."/>
            <person name="Stajich J.E."/>
            <person name="Johansen J.R."/>
            <person name="Huntemann M."/>
            <person name="Clum A."/>
            <person name="Foster B."/>
            <person name="Foster B."/>
            <person name="Roux S."/>
            <person name="Palaniappan K."/>
            <person name="Varghese N."/>
            <person name="Mukherjee S."/>
            <person name="Reddy T.B.K."/>
            <person name="Daum C."/>
            <person name="Copeland A."/>
            <person name="Chen I.A."/>
            <person name="Ivanova N.N."/>
            <person name="Kyrpides N.C."/>
            <person name="Shapiro N."/>
            <person name="Eloe-Fadrosh E.A."/>
            <person name="Pietrasiak N."/>
        </authorList>
    </citation>
    <scope>NUCLEOTIDE SEQUENCE</scope>
    <source>
        <strain evidence="1">CPER-KK1</strain>
    </source>
</reference>
<comment type="caution">
    <text evidence="1">The sequence shown here is derived from an EMBL/GenBank/DDBJ whole genome shotgun (WGS) entry which is preliminary data.</text>
</comment>
<sequence>MTSIVKSIKNTPIRLTDERWEHIIRGHPELIDQRQKILETVANPQSIFEGGEEELLAVTQLESGKWLAVFYRELEKDGFIITAYATRRINSFKRRNRIWP</sequence>
<accession>A0A951PSD1</accession>
<evidence type="ECO:0008006" key="3">
    <source>
        <dbReference type="Google" id="ProtNLM"/>
    </source>
</evidence>
<gene>
    <name evidence="1" type="ORF">KME25_34020</name>
</gene>
<name>A0A951PSD1_9CYAN</name>
<dbReference type="Proteomes" id="UP000753908">
    <property type="component" value="Unassembled WGS sequence"/>
</dbReference>
<evidence type="ECO:0000313" key="1">
    <source>
        <dbReference type="EMBL" id="MBW4549385.1"/>
    </source>
</evidence>
<reference evidence="1" key="1">
    <citation type="submission" date="2021-05" db="EMBL/GenBank/DDBJ databases">
        <authorList>
            <person name="Pietrasiak N."/>
            <person name="Ward R."/>
            <person name="Stajich J.E."/>
            <person name="Kurbessoian T."/>
        </authorList>
    </citation>
    <scope>NUCLEOTIDE SEQUENCE</scope>
    <source>
        <strain evidence="1">CPER-KK1</strain>
    </source>
</reference>
<dbReference type="EMBL" id="JAHHIF010000095">
    <property type="protein sequence ID" value="MBW4549385.1"/>
    <property type="molecule type" value="Genomic_DNA"/>
</dbReference>
<protein>
    <recommendedName>
        <fullName evidence="3">Phage-Barnase-EndoU-ColicinE5/D-RelE like nuclease 2 domain-containing protein</fullName>
    </recommendedName>
</protein>
<evidence type="ECO:0000313" key="2">
    <source>
        <dbReference type="Proteomes" id="UP000753908"/>
    </source>
</evidence>
<organism evidence="1 2">
    <name type="scientific">Symplocastrum torsivum CPER-KK1</name>
    <dbReference type="NCBI Taxonomy" id="450513"/>
    <lineage>
        <taxon>Bacteria</taxon>
        <taxon>Bacillati</taxon>
        <taxon>Cyanobacteriota</taxon>
        <taxon>Cyanophyceae</taxon>
        <taxon>Oscillatoriophycideae</taxon>
        <taxon>Oscillatoriales</taxon>
        <taxon>Microcoleaceae</taxon>
        <taxon>Symplocastrum</taxon>
    </lineage>
</organism>
<dbReference type="AlphaFoldDB" id="A0A951PSD1"/>
<proteinExistence type="predicted"/>